<evidence type="ECO:0000256" key="1">
    <source>
        <dbReference type="SAM" id="MobiDB-lite"/>
    </source>
</evidence>
<feature type="signal peptide" evidence="2">
    <location>
        <begin position="1"/>
        <end position="18"/>
    </location>
</feature>
<dbReference type="EMBL" id="JAGINP010000001">
    <property type="protein sequence ID" value="MBP2290330.1"/>
    <property type="molecule type" value="Genomic_DNA"/>
</dbReference>
<name>A0ABS4SD53_9PROT</name>
<gene>
    <name evidence="3" type="ORF">J2851_000067</name>
</gene>
<evidence type="ECO:0000256" key="2">
    <source>
        <dbReference type="SAM" id="SignalP"/>
    </source>
</evidence>
<keyword evidence="2" id="KW-0732">Signal</keyword>
<proteinExistence type="predicted"/>
<evidence type="ECO:0000313" key="4">
    <source>
        <dbReference type="Proteomes" id="UP000781958"/>
    </source>
</evidence>
<evidence type="ECO:0008006" key="5">
    <source>
        <dbReference type="Google" id="ProtNLM"/>
    </source>
</evidence>
<comment type="caution">
    <text evidence="3">The sequence shown here is derived from an EMBL/GenBank/DDBJ whole genome shotgun (WGS) entry which is preliminary data.</text>
</comment>
<reference evidence="3 4" key="1">
    <citation type="submission" date="2021-03" db="EMBL/GenBank/DDBJ databases">
        <title>Genomic Encyclopedia of Type Strains, Phase III (KMG-III): the genomes of soil and plant-associated and newly described type strains.</title>
        <authorList>
            <person name="Whitman W."/>
        </authorList>
    </citation>
    <scope>NUCLEOTIDE SEQUENCE [LARGE SCALE GENOMIC DNA]</scope>
    <source>
        <strain evidence="3 4">IMMIB AFH-6</strain>
    </source>
</reference>
<evidence type="ECO:0000313" key="3">
    <source>
        <dbReference type="EMBL" id="MBP2290330.1"/>
    </source>
</evidence>
<dbReference type="PROSITE" id="PS51257">
    <property type="entry name" value="PROKAR_LIPOPROTEIN"/>
    <property type="match status" value="1"/>
</dbReference>
<protein>
    <recommendedName>
        <fullName evidence="5">Lipoprotein</fullName>
    </recommendedName>
</protein>
<accession>A0ABS4SD53</accession>
<feature type="chain" id="PRO_5046346781" description="Lipoprotein" evidence="2">
    <location>
        <begin position="19"/>
        <end position="94"/>
    </location>
</feature>
<keyword evidence="4" id="KW-1185">Reference proteome</keyword>
<dbReference type="RefSeq" id="WP_209762181.1">
    <property type="nucleotide sequence ID" value="NZ_JAGINP010000001.1"/>
</dbReference>
<organism evidence="3 4">
    <name type="scientific">Azospirillum rugosum</name>
    <dbReference type="NCBI Taxonomy" id="416170"/>
    <lineage>
        <taxon>Bacteria</taxon>
        <taxon>Pseudomonadati</taxon>
        <taxon>Pseudomonadota</taxon>
        <taxon>Alphaproteobacteria</taxon>
        <taxon>Rhodospirillales</taxon>
        <taxon>Azospirillaceae</taxon>
        <taxon>Azospirillum</taxon>
    </lineage>
</organism>
<dbReference type="Proteomes" id="UP000781958">
    <property type="component" value="Unassembled WGS sequence"/>
</dbReference>
<feature type="region of interest" description="Disordered" evidence="1">
    <location>
        <begin position="48"/>
        <end position="94"/>
    </location>
</feature>
<sequence length="94" mass="9406">MKRAFGFSMLLTATLALGACNQTSNGGLFGDSGGGLFGGSGSSGGGGLFGSGGSNQYARNGQCDDPRYNTSNGGRAEAGTDDYDCSRYGNGVKR</sequence>